<protein>
    <submittedName>
        <fullName evidence="4">Uncharacterized protein</fullName>
    </submittedName>
</protein>
<sequence>MAILLITLLLISTIQNVQNVCISSSTLAESIIKSSPSLCFNNNDTNILNHRLIDESLSINSSIITQPSLSNSIENVAESRQIPVVRSKLIKNNNNNNGGNGRKKKRKVYKIHGHHHYHPTTTTTMVERLPIQRQRKKSIFIPVALYSVTKKLPKNSNANLPRKISSSSNVSIRRNPSNYQDNFDGQDYQQQQQQDGDDYEMLLLVKGITAKGLLLASIPLLLSPLLSYMLTPVVIPITATVAAGRRRRRKRQIFPSTTTISDDNDMDDIEIILKFLQPIFQQNDLWLNKAVANFLNHDGFFQTNDHCFEQLACQIVDDYHQDHHYLNSPSSKTSKLDKYQNTRRVAASLILKHLLQNEFVTKNFKKRIEKIIIQQKHRVEKKQWWKQCSNQYKCNRFVKKKIKQQQNKQI</sequence>
<feature type="signal peptide" evidence="3">
    <location>
        <begin position="1"/>
        <end position="19"/>
    </location>
</feature>
<reference evidence="4 5" key="1">
    <citation type="journal article" date="2018" name="J. Allergy Clin. Immunol.">
        <title>High-quality assembly of Dermatophagoides pteronyssinus genome and transcriptome reveals a wide range of novel allergens.</title>
        <authorList>
            <person name="Liu X.Y."/>
            <person name="Yang K.Y."/>
            <person name="Wang M.Q."/>
            <person name="Kwok J.S."/>
            <person name="Zeng X."/>
            <person name="Yang Z."/>
            <person name="Xiao X.J."/>
            <person name="Lau C.P."/>
            <person name="Li Y."/>
            <person name="Huang Z.M."/>
            <person name="Ba J.G."/>
            <person name="Yim A.K."/>
            <person name="Ouyang C.Y."/>
            <person name="Ngai S.M."/>
            <person name="Chan T.F."/>
            <person name="Leung E.L."/>
            <person name="Liu L."/>
            <person name="Liu Z.G."/>
            <person name="Tsui S.K."/>
        </authorList>
    </citation>
    <scope>NUCLEOTIDE SEQUENCE [LARGE SCALE GENOMIC DNA]</scope>
    <source>
        <strain evidence="4">Derp</strain>
    </source>
</reference>
<feature type="chain" id="PRO_5047047374" evidence="3">
    <location>
        <begin position="20"/>
        <end position="410"/>
    </location>
</feature>
<keyword evidence="3" id="KW-0732">Signal</keyword>
<evidence type="ECO:0000313" key="4">
    <source>
        <dbReference type="EMBL" id="KAH9423942.1"/>
    </source>
</evidence>
<proteinExistence type="predicted"/>
<evidence type="ECO:0000256" key="2">
    <source>
        <dbReference type="SAM" id="Phobius"/>
    </source>
</evidence>
<keyword evidence="2" id="KW-0812">Transmembrane</keyword>
<gene>
    <name evidence="4" type="ORF">DERP_005527</name>
</gene>
<reference evidence="4 5" key="2">
    <citation type="journal article" date="2022" name="Mol. Biol. Evol.">
        <title>Comparative Genomics Reveals Insights into the Divergent Evolution of Astigmatic Mites and Household Pest Adaptations.</title>
        <authorList>
            <person name="Xiong Q."/>
            <person name="Wan A.T."/>
            <person name="Liu X."/>
            <person name="Fung C.S."/>
            <person name="Xiao X."/>
            <person name="Malainual N."/>
            <person name="Hou J."/>
            <person name="Wang L."/>
            <person name="Wang M."/>
            <person name="Yang K.Y."/>
            <person name="Cui Y."/>
            <person name="Leung E.L."/>
            <person name="Nong W."/>
            <person name="Shin S.K."/>
            <person name="Au S.W."/>
            <person name="Jeong K.Y."/>
            <person name="Chew F.T."/>
            <person name="Hui J.H."/>
            <person name="Leung T.F."/>
            <person name="Tungtrongchitr A."/>
            <person name="Zhong N."/>
            <person name="Liu Z."/>
            <person name="Tsui S.K."/>
        </authorList>
    </citation>
    <scope>NUCLEOTIDE SEQUENCE [LARGE SCALE GENOMIC DNA]</scope>
    <source>
        <strain evidence="4">Derp</strain>
    </source>
</reference>
<organism evidence="4 5">
    <name type="scientific">Dermatophagoides pteronyssinus</name>
    <name type="common">European house dust mite</name>
    <dbReference type="NCBI Taxonomy" id="6956"/>
    <lineage>
        <taxon>Eukaryota</taxon>
        <taxon>Metazoa</taxon>
        <taxon>Ecdysozoa</taxon>
        <taxon>Arthropoda</taxon>
        <taxon>Chelicerata</taxon>
        <taxon>Arachnida</taxon>
        <taxon>Acari</taxon>
        <taxon>Acariformes</taxon>
        <taxon>Sarcoptiformes</taxon>
        <taxon>Astigmata</taxon>
        <taxon>Psoroptidia</taxon>
        <taxon>Analgoidea</taxon>
        <taxon>Pyroglyphidae</taxon>
        <taxon>Dermatophagoidinae</taxon>
        <taxon>Dermatophagoides</taxon>
    </lineage>
</organism>
<keyword evidence="2" id="KW-0472">Membrane</keyword>
<evidence type="ECO:0000256" key="3">
    <source>
        <dbReference type="SAM" id="SignalP"/>
    </source>
</evidence>
<feature type="region of interest" description="Disordered" evidence="1">
    <location>
        <begin position="156"/>
        <end position="191"/>
    </location>
</feature>
<dbReference type="EMBL" id="NJHN03000031">
    <property type="protein sequence ID" value="KAH9423942.1"/>
    <property type="molecule type" value="Genomic_DNA"/>
</dbReference>
<keyword evidence="2" id="KW-1133">Transmembrane helix</keyword>
<evidence type="ECO:0000313" key="5">
    <source>
        <dbReference type="Proteomes" id="UP000887458"/>
    </source>
</evidence>
<accession>A0ABQ8JND0</accession>
<evidence type="ECO:0000256" key="1">
    <source>
        <dbReference type="SAM" id="MobiDB-lite"/>
    </source>
</evidence>
<comment type="caution">
    <text evidence="4">The sequence shown here is derived from an EMBL/GenBank/DDBJ whole genome shotgun (WGS) entry which is preliminary data.</text>
</comment>
<keyword evidence="5" id="KW-1185">Reference proteome</keyword>
<dbReference type="Proteomes" id="UP000887458">
    <property type="component" value="Unassembled WGS sequence"/>
</dbReference>
<feature type="compositionally biased region" description="Low complexity" evidence="1">
    <location>
        <begin position="161"/>
        <end position="191"/>
    </location>
</feature>
<feature type="transmembrane region" description="Helical" evidence="2">
    <location>
        <begin position="225"/>
        <end position="244"/>
    </location>
</feature>
<name>A0ABQ8JND0_DERPT</name>